<keyword evidence="3" id="KW-1185">Reference proteome</keyword>
<reference evidence="2 3" key="1">
    <citation type="submission" date="2015-12" db="EMBL/GenBank/DDBJ databases">
        <authorList>
            <person name="Shamseldin A."/>
            <person name="Moawad H."/>
            <person name="Abd El-Rahim W.M."/>
            <person name="Sadowsky M.J."/>
        </authorList>
    </citation>
    <scope>NUCLEOTIDE SEQUENCE [LARGE SCALE GENOMIC DNA]</scope>
    <source>
        <strain evidence="2 3">WF1</strain>
    </source>
</reference>
<comment type="caution">
    <text evidence="2">The sequence shown here is derived from an EMBL/GenBank/DDBJ whole genome shotgun (WGS) entry which is preliminary data.</text>
</comment>
<proteinExistence type="predicted"/>
<evidence type="ECO:0000313" key="2">
    <source>
        <dbReference type="EMBL" id="OQK18321.1"/>
    </source>
</evidence>
<protein>
    <submittedName>
        <fullName evidence="2">Cytochrome-c oxidase</fullName>
    </submittedName>
</protein>
<sequence length="50" mass="5544">MNKISDAERQKILESPPVGTWVLMLSVAGGMVAAWLFLYYGVFLSRGIIN</sequence>
<name>A0A1V8M9P4_9GAMM</name>
<dbReference type="EMBL" id="LPUF01000001">
    <property type="protein sequence ID" value="OQK18321.1"/>
    <property type="molecule type" value="Genomic_DNA"/>
</dbReference>
<keyword evidence="1" id="KW-0812">Transmembrane</keyword>
<dbReference type="STRING" id="1420851.AU255_11030"/>
<keyword evidence="1" id="KW-1133">Transmembrane helix</keyword>
<gene>
    <name evidence="2" type="ORF">AU255_11030</name>
</gene>
<organism evidence="2 3">
    <name type="scientific">Methyloprofundus sedimenti</name>
    <dbReference type="NCBI Taxonomy" id="1420851"/>
    <lineage>
        <taxon>Bacteria</taxon>
        <taxon>Pseudomonadati</taxon>
        <taxon>Pseudomonadota</taxon>
        <taxon>Gammaproteobacteria</taxon>
        <taxon>Methylococcales</taxon>
        <taxon>Methylococcaceae</taxon>
        <taxon>Methyloprofundus</taxon>
    </lineage>
</organism>
<evidence type="ECO:0000313" key="3">
    <source>
        <dbReference type="Proteomes" id="UP000191980"/>
    </source>
</evidence>
<evidence type="ECO:0000256" key="1">
    <source>
        <dbReference type="SAM" id="Phobius"/>
    </source>
</evidence>
<dbReference type="RefSeq" id="WP_198942593.1">
    <property type="nucleotide sequence ID" value="NZ_LPUF01000001.1"/>
</dbReference>
<accession>A0A1V8M9P4</accession>
<dbReference type="Proteomes" id="UP000191980">
    <property type="component" value="Unassembled WGS sequence"/>
</dbReference>
<keyword evidence="1" id="KW-0472">Membrane</keyword>
<feature type="transmembrane region" description="Helical" evidence="1">
    <location>
        <begin position="20"/>
        <end position="42"/>
    </location>
</feature>
<dbReference type="AlphaFoldDB" id="A0A1V8M9P4"/>